<evidence type="ECO:0000259" key="8">
    <source>
        <dbReference type="PROSITE" id="PS50802"/>
    </source>
</evidence>
<accession>A0A843VDD1</accession>
<evidence type="ECO:0000313" key="9">
    <source>
        <dbReference type="EMBL" id="MQL96572.1"/>
    </source>
</evidence>
<dbReference type="PROSITE" id="PS50802">
    <property type="entry name" value="OTU"/>
    <property type="match status" value="1"/>
</dbReference>
<dbReference type="InterPro" id="IPR042468">
    <property type="entry name" value="Peptidase_C65_otubain_sub1"/>
</dbReference>
<dbReference type="GO" id="GO:0004843">
    <property type="term" value="F:cysteine-type deubiquitinase activity"/>
    <property type="evidence" value="ECO:0007669"/>
    <property type="project" value="UniProtKB-EC"/>
</dbReference>
<evidence type="ECO:0000313" key="10">
    <source>
        <dbReference type="Proteomes" id="UP000652761"/>
    </source>
</evidence>
<dbReference type="GO" id="GO:0005634">
    <property type="term" value="C:nucleus"/>
    <property type="evidence" value="ECO:0007669"/>
    <property type="project" value="TreeGrafter"/>
</dbReference>
<dbReference type="InterPro" id="IPR038765">
    <property type="entry name" value="Papain-like_cys_pep_sf"/>
</dbReference>
<dbReference type="Gene3D" id="3.30.200.60">
    <property type="entry name" value="Peptidase C65 Otubain, subdomain 1"/>
    <property type="match status" value="2"/>
</dbReference>
<protein>
    <recommendedName>
        <fullName evidence="2">ubiquitinyl hydrolase 1</fullName>
        <ecNumber evidence="2">3.4.19.12</ecNumber>
    </recommendedName>
</protein>
<feature type="domain" description="OTU" evidence="8">
    <location>
        <begin position="157"/>
        <end position="359"/>
    </location>
</feature>
<evidence type="ECO:0000256" key="7">
    <source>
        <dbReference type="SAM" id="MobiDB-lite"/>
    </source>
</evidence>
<dbReference type="EC" id="3.4.19.12" evidence="2"/>
<dbReference type="InterPro" id="IPR042467">
    <property type="entry name" value="Peptidase_C65_otubain_sub2"/>
</dbReference>
<comment type="caution">
    <text evidence="9">The sequence shown here is derived from an EMBL/GenBank/DDBJ whole genome shotgun (WGS) entry which is preliminary data.</text>
</comment>
<organism evidence="9 10">
    <name type="scientific">Colocasia esculenta</name>
    <name type="common">Wild taro</name>
    <name type="synonym">Arum esculentum</name>
    <dbReference type="NCBI Taxonomy" id="4460"/>
    <lineage>
        <taxon>Eukaryota</taxon>
        <taxon>Viridiplantae</taxon>
        <taxon>Streptophyta</taxon>
        <taxon>Embryophyta</taxon>
        <taxon>Tracheophyta</taxon>
        <taxon>Spermatophyta</taxon>
        <taxon>Magnoliopsida</taxon>
        <taxon>Liliopsida</taxon>
        <taxon>Araceae</taxon>
        <taxon>Aroideae</taxon>
        <taxon>Colocasieae</taxon>
        <taxon>Colocasia</taxon>
    </lineage>
</organism>
<name>A0A843VDD1_COLES</name>
<dbReference type="OrthoDB" id="18915at2759"/>
<evidence type="ECO:0000256" key="1">
    <source>
        <dbReference type="ARBA" id="ARBA00000707"/>
    </source>
</evidence>
<dbReference type="PANTHER" id="PTHR12931:SF15">
    <property type="entry name" value="UBIQUITIN THIOESTERASE OTUBAIN-LIKE"/>
    <property type="match status" value="1"/>
</dbReference>
<sequence length="370" mass="41098">MLGGDSLCDFSRDLSDLYGSPVPPVPRRHGRTTPCLGLGEPQARSGHPLGVTRVCRGGTPRHTTDRYDPPAVPDGYVPGRSSPGDGIWEINTVDNGCEWTSFRDDDIMNQQFGIQEEEAEKMPCVGDKEPLTALAAEYQSGSPILLEKIKLLGEQYSAIRRTRGDGNCFFRSFMFSYLEHILEDQDKAELDCIKRNVEECKKTLQDLGYADFTFEDYFESFIELLDSVIQGGEMSIRFVTTSEIRKRSSFFEPFIMGLADGSGSVDQFCKKSVEPMGEESDHIHIIALSDALGVPIRVVYLDRSSCDTGIVNVNHHDFIPLNLSESAASGSHDFVKVDSAKPFVTLLYRPGHYDIVYPKVTVQIQGGDES</sequence>
<gene>
    <name evidence="9" type="ORF">Taro_029254</name>
</gene>
<evidence type="ECO:0000256" key="6">
    <source>
        <dbReference type="ARBA" id="ARBA00022807"/>
    </source>
</evidence>
<dbReference type="Gene3D" id="1.20.1300.20">
    <property type="entry name" value="Peptidase C65 Otubain, subdomain 2"/>
    <property type="match status" value="1"/>
</dbReference>
<dbReference type="InterPro" id="IPR003323">
    <property type="entry name" value="OTU_dom"/>
</dbReference>
<dbReference type="Pfam" id="PF10275">
    <property type="entry name" value="Peptidase_C65"/>
    <property type="match status" value="1"/>
</dbReference>
<keyword evidence="3" id="KW-0645">Protease</keyword>
<dbReference type="EMBL" id="NMUH01001931">
    <property type="protein sequence ID" value="MQL96572.1"/>
    <property type="molecule type" value="Genomic_DNA"/>
</dbReference>
<proteinExistence type="predicted"/>
<dbReference type="SUPFAM" id="SSF54001">
    <property type="entry name" value="Cysteine proteinases"/>
    <property type="match status" value="1"/>
</dbReference>
<evidence type="ECO:0000256" key="4">
    <source>
        <dbReference type="ARBA" id="ARBA00022786"/>
    </source>
</evidence>
<dbReference type="InterPro" id="IPR019400">
    <property type="entry name" value="Peptidase_C65_otubain"/>
</dbReference>
<dbReference type="GO" id="GO:0043130">
    <property type="term" value="F:ubiquitin binding"/>
    <property type="evidence" value="ECO:0007669"/>
    <property type="project" value="TreeGrafter"/>
</dbReference>
<keyword evidence="4" id="KW-0833">Ubl conjugation pathway</keyword>
<dbReference type="PANTHER" id="PTHR12931">
    <property type="entry name" value="UBIQUITIN THIOLESTERASE PROTEIN OTUB"/>
    <property type="match status" value="1"/>
</dbReference>
<comment type="catalytic activity">
    <reaction evidence="1">
        <text>Thiol-dependent hydrolysis of ester, thioester, amide, peptide and isopeptide bonds formed by the C-terminal Gly of ubiquitin (a 76-residue protein attached to proteins as an intracellular targeting signal).</text>
        <dbReference type="EC" id="3.4.19.12"/>
    </reaction>
</comment>
<keyword evidence="6" id="KW-0788">Thiol protease</keyword>
<dbReference type="GO" id="GO:0071108">
    <property type="term" value="P:protein K48-linked deubiquitination"/>
    <property type="evidence" value="ECO:0007669"/>
    <property type="project" value="TreeGrafter"/>
</dbReference>
<feature type="region of interest" description="Disordered" evidence="7">
    <location>
        <begin position="56"/>
        <end position="83"/>
    </location>
</feature>
<evidence type="ECO:0000256" key="5">
    <source>
        <dbReference type="ARBA" id="ARBA00022801"/>
    </source>
</evidence>
<evidence type="ECO:0000256" key="3">
    <source>
        <dbReference type="ARBA" id="ARBA00022670"/>
    </source>
</evidence>
<reference evidence="9" key="1">
    <citation type="submission" date="2017-07" db="EMBL/GenBank/DDBJ databases">
        <title>Taro Niue Genome Assembly and Annotation.</title>
        <authorList>
            <person name="Atibalentja N."/>
            <person name="Keating K."/>
            <person name="Fields C.J."/>
        </authorList>
    </citation>
    <scope>NUCLEOTIDE SEQUENCE</scope>
    <source>
        <strain evidence="9">Niue_2</strain>
        <tissue evidence="9">Leaf</tissue>
    </source>
</reference>
<evidence type="ECO:0000256" key="2">
    <source>
        <dbReference type="ARBA" id="ARBA00012759"/>
    </source>
</evidence>
<keyword evidence="10" id="KW-1185">Reference proteome</keyword>
<keyword evidence="5" id="KW-0378">Hydrolase</keyword>
<dbReference type="GO" id="GO:0006508">
    <property type="term" value="P:proteolysis"/>
    <property type="evidence" value="ECO:0007669"/>
    <property type="project" value="UniProtKB-KW"/>
</dbReference>
<dbReference type="AlphaFoldDB" id="A0A843VDD1"/>
<dbReference type="Proteomes" id="UP000652761">
    <property type="component" value="Unassembled WGS sequence"/>
</dbReference>